<protein>
    <submittedName>
        <fullName evidence="3">Uncharacterized protein</fullName>
    </submittedName>
</protein>
<dbReference type="Gene3D" id="2.60.210.10">
    <property type="entry name" value="Apoptosis, Tumor Necrosis Factor Receptor Associated Protein 2, Chain A"/>
    <property type="match status" value="1"/>
</dbReference>
<proteinExistence type="predicted"/>
<dbReference type="PANTHER" id="PTHR45774">
    <property type="entry name" value="BTB/POZ DOMAIN-CONTAINING"/>
    <property type="match status" value="1"/>
</dbReference>
<accession>A0ABD0SR86</accession>
<comment type="caution">
    <text evidence="3">The sequence shown here is derived from an EMBL/GenBank/DDBJ whole genome shotgun (WGS) entry which is preliminary data.</text>
</comment>
<feature type="domain" description="BTB" evidence="1">
    <location>
        <begin position="26"/>
        <end position="92"/>
    </location>
</feature>
<dbReference type="Pfam" id="PF07707">
    <property type="entry name" value="BACK"/>
    <property type="match status" value="1"/>
</dbReference>
<dbReference type="CDD" id="cd18186">
    <property type="entry name" value="BTB_POZ_ZBTB_KLHL-like"/>
    <property type="match status" value="1"/>
</dbReference>
<dbReference type="Gene3D" id="3.30.710.10">
    <property type="entry name" value="Potassium Channel Kv1.1, Chain A"/>
    <property type="match status" value="1"/>
</dbReference>
<dbReference type="SUPFAM" id="SSF49599">
    <property type="entry name" value="TRAF domain-like"/>
    <property type="match status" value="1"/>
</dbReference>
<gene>
    <name evidence="3" type="ORF">ABMA28_005608</name>
</gene>
<dbReference type="Proteomes" id="UP001549921">
    <property type="component" value="Unassembled WGS sequence"/>
</dbReference>
<dbReference type="InterPro" id="IPR011333">
    <property type="entry name" value="SKP1/BTB/POZ_sf"/>
</dbReference>
<name>A0ABD0SR86_LOXSC</name>
<dbReference type="Gene3D" id="1.25.40.420">
    <property type="match status" value="1"/>
</dbReference>
<dbReference type="Pfam" id="PF22486">
    <property type="entry name" value="MATH_2"/>
    <property type="match status" value="1"/>
</dbReference>
<dbReference type="InterPro" id="IPR002083">
    <property type="entry name" value="MATH/TRAF_dom"/>
</dbReference>
<evidence type="ECO:0000259" key="1">
    <source>
        <dbReference type="PROSITE" id="PS50097"/>
    </source>
</evidence>
<dbReference type="PROSITE" id="PS50097">
    <property type="entry name" value="BTB"/>
    <property type="match status" value="1"/>
</dbReference>
<dbReference type="InterPro" id="IPR000210">
    <property type="entry name" value="BTB/POZ_dom"/>
</dbReference>
<sequence length="405" mass="45724">MSSPWQSQLKDLKSRSQHMFETKVLSDCTIAVSDGLLVEGHKVILSAASPVLHEKLTKAGGDHPKITISDVEPDIFQLMLKYIYTDAIDVNEDTVCDLALAAKIYQLPFLLKGCCDYLTPKNVLQAYSLALHSTESDDLKKKCEEIIKTKTKEVLNDSSFEEACLDVVVAVFSFDVLDIDSELDLLTAADRYAKHISKGKYDDGNSLTIRNVLEKIRFLTMTAEEFGKGRTSTSVLSDSDACAILSNIVYKDLTVPMPKGFSQTRDARKRELKIRCRVADIDNLLSENKEAFSEIMLWQNLKWRIYVCRRTENSVKYLGVFIKCNWDSGSSTWSCNAKIELTLLRIDKGTPFMKEYTHLFKRGKSNWGYPNFLEVSKVLDPNNHYIEDGAITIEALIKADKPQGL</sequence>
<reference evidence="3 4" key="1">
    <citation type="submission" date="2024-06" db="EMBL/GenBank/DDBJ databases">
        <title>A chromosome-level genome assembly of beet webworm, Loxostege sticticalis.</title>
        <authorList>
            <person name="Zhang Y."/>
        </authorList>
    </citation>
    <scope>NUCLEOTIDE SEQUENCE [LARGE SCALE GENOMIC DNA]</scope>
    <source>
        <strain evidence="3">AQ028</strain>
        <tissue evidence="3">Male pupae</tissue>
    </source>
</reference>
<organism evidence="3 4">
    <name type="scientific">Loxostege sticticalis</name>
    <name type="common">Beet webworm moth</name>
    <dbReference type="NCBI Taxonomy" id="481309"/>
    <lineage>
        <taxon>Eukaryota</taxon>
        <taxon>Metazoa</taxon>
        <taxon>Ecdysozoa</taxon>
        <taxon>Arthropoda</taxon>
        <taxon>Hexapoda</taxon>
        <taxon>Insecta</taxon>
        <taxon>Pterygota</taxon>
        <taxon>Neoptera</taxon>
        <taxon>Endopterygota</taxon>
        <taxon>Lepidoptera</taxon>
        <taxon>Glossata</taxon>
        <taxon>Ditrysia</taxon>
        <taxon>Pyraloidea</taxon>
        <taxon>Crambidae</taxon>
        <taxon>Pyraustinae</taxon>
        <taxon>Loxostege</taxon>
    </lineage>
</organism>
<dbReference type="SMART" id="SM00225">
    <property type="entry name" value="BTB"/>
    <property type="match status" value="1"/>
</dbReference>
<evidence type="ECO:0000313" key="4">
    <source>
        <dbReference type="Proteomes" id="UP001549921"/>
    </source>
</evidence>
<dbReference type="InterPro" id="IPR011705">
    <property type="entry name" value="BACK"/>
</dbReference>
<dbReference type="InterPro" id="IPR008974">
    <property type="entry name" value="TRAF-like"/>
</dbReference>
<dbReference type="SUPFAM" id="SSF54695">
    <property type="entry name" value="POZ domain"/>
    <property type="match status" value="1"/>
</dbReference>
<evidence type="ECO:0000259" key="2">
    <source>
        <dbReference type="PROSITE" id="PS50144"/>
    </source>
</evidence>
<dbReference type="AlphaFoldDB" id="A0ABD0SR86"/>
<dbReference type="PROSITE" id="PS50144">
    <property type="entry name" value="MATH"/>
    <property type="match status" value="1"/>
</dbReference>
<dbReference type="PANTHER" id="PTHR45774:SF3">
    <property type="entry name" value="BTB (POZ) DOMAIN-CONTAINING 2B-RELATED"/>
    <property type="match status" value="1"/>
</dbReference>
<dbReference type="Pfam" id="PF00651">
    <property type="entry name" value="BTB"/>
    <property type="match status" value="1"/>
</dbReference>
<dbReference type="SMART" id="SM00061">
    <property type="entry name" value="MATH"/>
    <property type="match status" value="1"/>
</dbReference>
<dbReference type="EMBL" id="JBEDNZ010000018">
    <property type="protein sequence ID" value="KAL0820951.1"/>
    <property type="molecule type" value="Genomic_DNA"/>
</dbReference>
<evidence type="ECO:0000313" key="3">
    <source>
        <dbReference type="EMBL" id="KAL0820951.1"/>
    </source>
</evidence>
<feature type="domain" description="MATH" evidence="2">
    <location>
        <begin position="271"/>
        <end position="397"/>
    </location>
</feature>